<evidence type="ECO:0000313" key="2">
    <source>
        <dbReference type="Proteomes" id="UP000027222"/>
    </source>
</evidence>
<dbReference type="AlphaFoldDB" id="A0A067TQI8"/>
<organism evidence="1 2">
    <name type="scientific">Galerina marginata (strain CBS 339.88)</name>
    <dbReference type="NCBI Taxonomy" id="685588"/>
    <lineage>
        <taxon>Eukaryota</taxon>
        <taxon>Fungi</taxon>
        <taxon>Dikarya</taxon>
        <taxon>Basidiomycota</taxon>
        <taxon>Agaricomycotina</taxon>
        <taxon>Agaricomycetes</taxon>
        <taxon>Agaricomycetidae</taxon>
        <taxon>Agaricales</taxon>
        <taxon>Agaricineae</taxon>
        <taxon>Strophariaceae</taxon>
        <taxon>Galerina</taxon>
    </lineage>
</organism>
<dbReference type="EMBL" id="KL142368">
    <property type="protein sequence ID" value="KDR84587.1"/>
    <property type="molecule type" value="Genomic_DNA"/>
</dbReference>
<reference evidence="2" key="1">
    <citation type="journal article" date="2014" name="Proc. Natl. Acad. Sci. U.S.A.">
        <title>Extensive sampling of basidiomycete genomes demonstrates inadequacy of the white-rot/brown-rot paradigm for wood decay fungi.</title>
        <authorList>
            <person name="Riley R."/>
            <person name="Salamov A.A."/>
            <person name="Brown D.W."/>
            <person name="Nagy L.G."/>
            <person name="Floudas D."/>
            <person name="Held B.W."/>
            <person name="Levasseur A."/>
            <person name="Lombard V."/>
            <person name="Morin E."/>
            <person name="Otillar R."/>
            <person name="Lindquist E.A."/>
            <person name="Sun H."/>
            <person name="LaButti K.M."/>
            <person name="Schmutz J."/>
            <person name="Jabbour D."/>
            <person name="Luo H."/>
            <person name="Baker S.E."/>
            <person name="Pisabarro A.G."/>
            <person name="Walton J.D."/>
            <person name="Blanchette R.A."/>
            <person name="Henrissat B."/>
            <person name="Martin F."/>
            <person name="Cullen D."/>
            <person name="Hibbett D.S."/>
            <person name="Grigoriev I.V."/>
        </authorList>
    </citation>
    <scope>NUCLEOTIDE SEQUENCE [LARGE SCALE GENOMIC DNA]</scope>
    <source>
        <strain evidence="2">CBS 339.88</strain>
    </source>
</reference>
<keyword evidence="2" id="KW-1185">Reference proteome</keyword>
<dbReference type="HOGENOM" id="CLU_2996623_0_0_1"/>
<accession>A0A067TQI8</accession>
<evidence type="ECO:0000313" key="1">
    <source>
        <dbReference type="EMBL" id="KDR84587.1"/>
    </source>
</evidence>
<dbReference type="Proteomes" id="UP000027222">
    <property type="component" value="Unassembled WGS sequence"/>
</dbReference>
<name>A0A067TQI8_GALM3</name>
<protein>
    <submittedName>
        <fullName evidence="1">Uncharacterized protein</fullName>
    </submittedName>
</protein>
<sequence length="57" mass="6565">METFSSTFGENRALARLSLYLPFLVYRWNLLGHLWGFATQESTPNRHCQCDSSIVSL</sequence>
<proteinExistence type="predicted"/>
<gene>
    <name evidence="1" type="ORF">GALMADRAFT_717984</name>
</gene>